<dbReference type="InterPro" id="IPR050366">
    <property type="entry name" value="BP-dependent_transpt_permease"/>
</dbReference>
<evidence type="ECO:0000313" key="11">
    <source>
        <dbReference type="Proteomes" id="UP000007472"/>
    </source>
</evidence>
<dbReference type="SUPFAM" id="SSF161098">
    <property type="entry name" value="MetI-like"/>
    <property type="match status" value="1"/>
</dbReference>
<evidence type="ECO:0000259" key="9">
    <source>
        <dbReference type="PROSITE" id="PS50928"/>
    </source>
</evidence>
<feature type="region of interest" description="Disordered" evidence="8">
    <location>
        <begin position="1"/>
        <end position="58"/>
    </location>
</feature>
<dbReference type="Pfam" id="PF00528">
    <property type="entry name" value="BPD_transp_1"/>
    <property type="match status" value="1"/>
</dbReference>
<evidence type="ECO:0000256" key="4">
    <source>
        <dbReference type="ARBA" id="ARBA00022692"/>
    </source>
</evidence>
<evidence type="ECO:0000256" key="5">
    <source>
        <dbReference type="ARBA" id="ARBA00022989"/>
    </source>
</evidence>
<dbReference type="Proteomes" id="UP000007472">
    <property type="component" value="Chromosome"/>
</dbReference>
<dbReference type="PANTHER" id="PTHR43386:SF1">
    <property type="entry name" value="D,D-DIPEPTIDE TRANSPORT SYSTEM PERMEASE PROTEIN DDPC-RELATED"/>
    <property type="match status" value="1"/>
</dbReference>
<evidence type="ECO:0000256" key="7">
    <source>
        <dbReference type="RuleBase" id="RU363032"/>
    </source>
</evidence>
<comment type="subcellular location">
    <subcellularLocation>
        <location evidence="1 7">Cell membrane</location>
        <topology evidence="1 7">Multi-pass membrane protein</topology>
    </subcellularLocation>
</comment>
<dbReference type="GO" id="GO:0071916">
    <property type="term" value="F:dipeptide transmembrane transporter activity"/>
    <property type="evidence" value="ECO:0007669"/>
    <property type="project" value="TreeGrafter"/>
</dbReference>
<dbReference type="Pfam" id="PF12911">
    <property type="entry name" value="OppC_N"/>
    <property type="match status" value="1"/>
</dbReference>
<feature type="transmembrane region" description="Helical" evidence="7">
    <location>
        <begin position="285"/>
        <end position="310"/>
    </location>
</feature>
<dbReference type="InterPro" id="IPR000515">
    <property type="entry name" value="MetI-like"/>
</dbReference>
<organism evidence="10 11">
    <name type="scientific">Taylorella equigenitalis (strain MCE9)</name>
    <dbReference type="NCBI Taxonomy" id="937774"/>
    <lineage>
        <taxon>Bacteria</taxon>
        <taxon>Pseudomonadati</taxon>
        <taxon>Pseudomonadota</taxon>
        <taxon>Betaproteobacteria</taxon>
        <taxon>Burkholderiales</taxon>
        <taxon>Alcaligenaceae</taxon>
        <taxon>Taylorella</taxon>
    </lineage>
</organism>
<dbReference type="InterPro" id="IPR035906">
    <property type="entry name" value="MetI-like_sf"/>
</dbReference>
<evidence type="ECO:0000256" key="6">
    <source>
        <dbReference type="ARBA" id="ARBA00023136"/>
    </source>
</evidence>
<evidence type="ECO:0000256" key="1">
    <source>
        <dbReference type="ARBA" id="ARBA00004651"/>
    </source>
</evidence>
<keyword evidence="2 7" id="KW-0813">Transport</keyword>
<name>A0A654KHM6_TAYEM</name>
<feature type="transmembrane region" description="Helical" evidence="7">
    <location>
        <begin position="258"/>
        <end position="279"/>
    </location>
</feature>
<dbReference type="AlphaFoldDB" id="A0A654KHM6"/>
<evidence type="ECO:0000256" key="8">
    <source>
        <dbReference type="SAM" id="MobiDB-lite"/>
    </source>
</evidence>
<dbReference type="Gene3D" id="1.10.3720.10">
    <property type="entry name" value="MetI-like"/>
    <property type="match status" value="1"/>
</dbReference>
<feature type="domain" description="ABC transmembrane type-1" evidence="9">
    <location>
        <begin position="164"/>
        <end position="353"/>
    </location>
</feature>
<dbReference type="PROSITE" id="PS50928">
    <property type="entry name" value="ABC_TM1"/>
    <property type="match status" value="1"/>
</dbReference>
<dbReference type="InterPro" id="IPR025966">
    <property type="entry name" value="OppC_N"/>
</dbReference>
<evidence type="ECO:0000313" key="10">
    <source>
        <dbReference type="EMBL" id="ADU91957.1"/>
    </source>
</evidence>
<keyword evidence="4 7" id="KW-0812">Transmembrane</keyword>
<dbReference type="CDD" id="cd06261">
    <property type="entry name" value="TM_PBP2"/>
    <property type="match status" value="1"/>
</dbReference>
<gene>
    <name evidence="10" type="ordered locus">TEQUI_1032</name>
</gene>
<feature type="transmembrane region" description="Helical" evidence="7">
    <location>
        <begin position="168"/>
        <end position="191"/>
    </location>
</feature>
<dbReference type="GO" id="GO:0005886">
    <property type="term" value="C:plasma membrane"/>
    <property type="evidence" value="ECO:0007669"/>
    <property type="project" value="UniProtKB-SubCell"/>
</dbReference>
<keyword evidence="3" id="KW-1003">Cell membrane</keyword>
<proteinExistence type="inferred from homology"/>
<dbReference type="PANTHER" id="PTHR43386">
    <property type="entry name" value="OLIGOPEPTIDE TRANSPORT SYSTEM PERMEASE PROTEIN APPC"/>
    <property type="match status" value="1"/>
</dbReference>
<comment type="similarity">
    <text evidence="7">Belongs to the binding-protein-dependent transport system permease family.</text>
</comment>
<feature type="transmembrane region" description="Helical" evidence="7">
    <location>
        <begin position="203"/>
        <end position="222"/>
    </location>
</feature>
<evidence type="ECO:0000256" key="3">
    <source>
        <dbReference type="ARBA" id="ARBA00022475"/>
    </source>
</evidence>
<keyword evidence="6 7" id="KW-0472">Membrane</keyword>
<protein>
    <submittedName>
        <fullName evidence="10">Dipeptide transport system permease protein DppC</fullName>
    </submittedName>
</protein>
<feature type="transmembrane region" description="Helical" evidence="7">
    <location>
        <begin position="331"/>
        <end position="352"/>
    </location>
</feature>
<dbReference type="KEGG" id="teq:TEQUI_1032"/>
<feature type="transmembrane region" description="Helical" evidence="7">
    <location>
        <begin position="98"/>
        <end position="119"/>
    </location>
</feature>
<dbReference type="EMBL" id="CP002456">
    <property type="protein sequence ID" value="ADU91957.1"/>
    <property type="molecule type" value="Genomic_DNA"/>
</dbReference>
<evidence type="ECO:0000256" key="2">
    <source>
        <dbReference type="ARBA" id="ARBA00022448"/>
    </source>
</evidence>
<accession>A0A654KHM6</accession>
<feature type="transmembrane region" description="Helical" evidence="7">
    <location>
        <begin position="228"/>
        <end position="246"/>
    </location>
</feature>
<reference evidence="10 11" key="1">
    <citation type="journal article" date="2011" name="J. Bacteriol.">
        <title>Genome sequence of Taylorella equigenitalis MCE9, the causative agent of contagious equine metritis.</title>
        <authorList>
            <person name="Hebert L."/>
            <person name="Moumen B."/>
            <person name="Duquesne F."/>
            <person name="Breuil M.F."/>
            <person name="Laugier C."/>
            <person name="Batto J.M."/>
            <person name="Renault P."/>
            <person name="Petry S."/>
        </authorList>
    </citation>
    <scope>NUCLEOTIDE SEQUENCE [LARGE SCALE GENOMIC DNA]</scope>
    <source>
        <strain evidence="10 11">MCE9</strain>
    </source>
</reference>
<sequence length="368" mass="39158">MNNNETNTVPASESATVPITASEHVSTSGSVPVSNPVPASNSVPTSGHTSTSVPVQNKSSALDIREAVQADIEKNRESFDYPSPLKDFLNHFFKNKGAVIGLLFLLLMILVAIFAPYVAPYSPVEQFRDHMLQPPVFQEGGTSQFILGTDEAGRDILSRIIHGGRLSLFIGICAVVLTLIPGVILGLLAGFYPKVLGKLIMRFADIMMALPSVLLAIAIMAIMGPGIVNAMIAIAVVGLPGYIRLVRGSVISELNKDYVTAAKLSGASIFRLMFVAVFPNCMAPIIVQATLGFSSAILDVAALGFLGLGVQPPSPEWGTMLATARDYISRAWWVVTFPGLTILLTVIAINLMGDGLRDALDPKLKQAA</sequence>
<keyword evidence="5 7" id="KW-1133">Transmembrane helix</keyword>